<dbReference type="GO" id="GO:0043169">
    <property type="term" value="F:cation binding"/>
    <property type="evidence" value="ECO:0007669"/>
    <property type="project" value="InterPro"/>
</dbReference>
<evidence type="ECO:0000313" key="3">
    <source>
        <dbReference type="EMBL" id="SDT17377.1"/>
    </source>
</evidence>
<dbReference type="STRING" id="113562.SAMN04489716_2736"/>
<protein>
    <submittedName>
        <fullName evidence="3">CHAT domain-containing protein</fullName>
    </submittedName>
</protein>
<sequence>MTDERDEIDRLRQSWSDAPTGSPEAARLAGALGRQLFLRHFQQRSGTADRDEAAERLDESLTRPQSVQDATVTHVGLAALLLFRALPIPVGGDPFGAAGISLGMALMRGELNTPESAADRRRVAAHLAWVVEHQPPEADIRAVAEALLAVLGIFDGHGLAGIPAAFAKLPRLGQGLDELVDLVRTWNDDDHDQLGAAFDAVLRQLPAGHRLRPMIVAEAGALLAQRGHVGGLPSALAGMHGVIRDSLEAVQPDDPLRAETLRRLAGLLLSGAAHQGDMDSVAPILRVADTLIAAGGDPVTVGRDRFLRAMALTLRGRLRNDPDDLRAAVHDLQAAVRAVPPTDDLHSAITGMLGALIHDRHLTAGVRADGDAARELLDAVADHEPMAAYAGAMSRAIAAVQRRDRAELDASVTELTGHLAALPADYPWRSRFDAALGLAHLSRLTVGGDRDDLRLGLDGLRRAGAELAVEMSGRPALKAAAALAGLLDGLSTGDPDQAAAAAEALDRVVDAAPDLTDLAVLRAETAFARYERWGDPEQLRLAVDGLRELRFAPGHPLAAHVAKRLALAGHAAGDRAGAIDAGLAALRAYGHDTLLQAGAAHALDAGREAAGLGLLVAGWCRDAGRPEAALEAAELGRGLVLHGAMTAARVPGMLRAAGQPDLAREWAARPSPGTPLTGVIAHVMAGTPGVLDDLTPRVLATLEAAGRELRPVTVPGPGEIAATLVDADADALVYLLDGWMLLVDRTGAVSAIDLPLLRLDAPELSGYLLAHDARRAQDPDAPSWSGALDDVCEWAGKALIGALPGGRLVLIPYGVLGYVPWHAARLGERYACQDFAFSYAASARQWIAAVHRPRLAEGETVLVAGTAPDLPLVATELALVASHYPATTAAVRFSGAPVVHVAAHAVAARRPAESLLAVPGGDRSVAEILAEAYTRDPDSPGGLIVLSSCTSDFAAADFDEALTLATAFLAAGAASVVGTKWAMLEPATVCLMHMFHRFRTGGLGDRDALRAAQNWMLDPGPTLPAELAPVWTHRPARLAHPAHWAAFAHHGG</sequence>
<organism evidence="3 4">
    <name type="scientific">Actinoplanes derwentensis</name>
    <dbReference type="NCBI Taxonomy" id="113562"/>
    <lineage>
        <taxon>Bacteria</taxon>
        <taxon>Bacillati</taxon>
        <taxon>Actinomycetota</taxon>
        <taxon>Actinomycetes</taxon>
        <taxon>Micromonosporales</taxon>
        <taxon>Micromonosporaceae</taxon>
        <taxon>Actinoplanes</taxon>
    </lineage>
</organism>
<dbReference type="InterPro" id="IPR000222">
    <property type="entry name" value="PP2C_BS"/>
</dbReference>
<dbReference type="AlphaFoldDB" id="A0A1H1Y7I0"/>
<feature type="domain" description="CHAT" evidence="2">
    <location>
        <begin position="804"/>
        <end position="1051"/>
    </location>
</feature>
<name>A0A1H1Y7I0_9ACTN</name>
<evidence type="ECO:0000313" key="4">
    <source>
        <dbReference type="Proteomes" id="UP000198688"/>
    </source>
</evidence>
<dbReference type="Proteomes" id="UP000198688">
    <property type="component" value="Chromosome I"/>
</dbReference>
<proteinExistence type="predicted"/>
<accession>A0A1H1Y7I0</accession>
<dbReference type="RefSeq" id="WP_092544793.1">
    <property type="nucleotide sequence ID" value="NZ_BOMJ01000036.1"/>
</dbReference>
<dbReference type="Pfam" id="PF12770">
    <property type="entry name" value="CHAT"/>
    <property type="match status" value="1"/>
</dbReference>
<evidence type="ECO:0000256" key="1">
    <source>
        <dbReference type="SAM" id="MobiDB-lite"/>
    </source>
</evidence>
<dbReference type="EMBL" id="LT629758">
    <property type="protein sequence ID" value="SDT17377.1"/>
    <property type="molecule type" value="Genomic_DNA"/>
</dbReference>
<evidence type="ECO:0000259" key="2">
    <source>
        <dbReference type="Pfam" id="PF12770"/>
    </source>
</evidence>
<reference evidence="3 4" key="1">
    <citation type="submission" date="2016-10" db="EMBL/GenBank/DDBJ databases">
        <authorList>
            <person name="de Groot N.N."/>
        </authorList>
    </citation>
    <scope>NUCLEOTIDE SEQUENCE [LARGE SCALE GENOMIC DNA]</scope>
    <source>
        <strain evidence="3 4">DSM 43941</strain>
    </source>
</reference>
<feature type="region of interest" description="Disordered" evidence="1">
    <location>
        <begin position="1"/>
        <end position="25"/>
    </location>
</feature>
<keyword evidence="4" id="KW-1185">Reference proteome</keyword>
<dbReference type="OrthoDB" id="4149784at2"/>
<dbReference type="InterPro" id="IPR024983">
    <property type="entry name" value="CHAT_dom"/>
</dbReference>
<gene>
    <name evidence="3" type="ORF">SAMN04489716_2736</name>
</gene>
<dbReference type="PROSITE" id="PS01032">
    <property type="entry name" value="PPM_1"/>
    <property type="match status" value="1"/>
</dbReference>